<dbReference type="Pfam" id="PF01872">
    <property type="entry name" value="RibD_C"/>
    <property type="match status" value="1"/>
</dbReference>
<dbReference type="PANTHER" id="PTHR38011:SF11">
    <property type="entry name" value="2,5-DIAMINO-6-RIBOSYLAMINO-4(3H)-PYRIMIDINONE 5'-PHOSPHATE REDUCTASE"/>
    <property type="match status" value="1"/>
</dbReference>
<evidence type="ECO:0000259" key="1">
    <source>
        <dbReference type="Pfam" id="PF01872"/>
    </source>
</evidence>
<dbReference type="SUPFAM" id="SSF53597">
    <property type="entry name" value="Dihydrofolate reductase-like"/>
    <property type="match status" value="1"/>
</dbReference>
<dbReference type="Gene3D" id="3.40.430.10">
    <property type="entry name" value="Dihydrofolate Reductase, subunit A"/>
    <property type="match status" value="1"/>
</dbReference>
<protein>
    <submittedName>
        <fullName evidence="2">Dihydrofolate reductase</fullName>
    </submittedName>
</protein>
<dbReference type="InterPro" id="IPR002734">
    <property type="entry name" value="RibDG_C"/>
</dbReference>
<organism evidence="2 3">
    <name type="scientific">Virgisporangium ochraceum</name>
    <dbReference type="NCBI Taxonomy" id="65505"/>
    <lineage>
        <taxon>Bacteria</taxon>
        <taxon>Bacillati</taxon>
        <taxon>Actinomycetota</taxon>
        <taxon>Actinomycetes</taxon>
        <taxon>Micromonosporales</taxon>
        <taxon>Micromonosporaceae</taxon>
        <taxon>Virgisporangium</taxon>
    </lineage>
</organism>
<dbReference type="PANTHER" id="PTHR38011">
    <property type="entry name" value="DIHYDROFOLATE REDUCTASE FAMILY PROTEIN (AFU_ORTHOLOGUE AFUA_8G06820)"/>
    <property type="match status" value="1"/>
</dbReference>
<proteinExistence type="predicted"/>
<evidence type="ECO:0000313" key="2">
    <source>
        <dbReference type="EMBL" id="GIJ65834.1"/>
    </source>
</evidence>
<sequence>MTKTTYYTASTLDGFIADEHHSLDWLLKQDIDKDGAMNYDAFIANVGAIVMGASTYEWIVRHHVDKGEAWFYSQPSWVFTHRDLKGIDGADIRFTQADVESVHAEAVEAARGKDIWLVGGGDLAGQFADAGLLDEVMVSYAPVTVGAGFPLLPRRLDLRLRETGRNRAFVTAVYDVVGRLP</sequence>
<comment type="caution">
    <text evidence="2">The sequence shown here is derived from an EMBL/GenBank/DDBJ whole genome shotgun (WGS) entry which is preliminary data.</text>
</comment>
<gene>
    <name evidence="2" type="ORF">Voc01_007510</name>
</gene>
<dbReference type="AlphaFoldDB" id="A0A8J3ZL16"/>
<name>A0A8J3ZL16_9ACTN</name>
<dbReference type="Proteomes" id="UP000635606">
    <property type="component" value="Unassembled WGS sequence"/>
</dbReference>
<dbReference type="InterPro" id="IPR050765">
    <property type="entry name" value="Riboflavin_Biosynth_HTPR"/>
</dbReference>
<dbReference type="EMBL" id="BOPH01000010">
    <property type="protein sequence ID" value="GIJ65834.1"/>
    <property type="molecule type" value="Genomic_DNA"/>
</dbReference>
<evidence type="ECO:0000313" key="3">
    <source>
        <dbReference type="Proteomes" id="UP000635606"/>
    </source>
</evidence>
<feature type="domain" description="Bacterial bifunctional deaminase-reductase C-terminal" evidence="1">
    <location>
        <begin position="74"/>
        <end position="152"/>
    </location>
</feature>
<dbReference type="InterPro" id="IPR024072">
    <property type="entry name" value="DHFR-like_dom_sf"/>
</dbReference>
<keyword evidence="3" id="KW-1185">Reference proteome</keyword>
<dbReference type="GO" id="GO:0009231">
    <property type="term" value="P:riboflavin biosynthetic process"/>
    <property type="evidence" value="ECO:0007669"/>
    <property type="project" value="InterPro"/>
</dbReference>
<dbReference type="RefSeq" id="WP_203925836.1">
    <property type="nucleotide sequence ID" value="NZ_BOPH01000010.1"/>
</dbReference>
<accession>A0A8J3ZL16</accession>
<reference evidence="2" key="1">
    <citation type="submission" date="2021-01" db="EMBL/GenBank/DDBJ databases">
        <title>Whole genome shotgun sequence of Virgisporangium ochraceum NBRC 16418.</title>
        <authorList>
            <person name="Komaki H."/>
            <person name="Tamura T."/>
        </authorList>
    </citation>
    <scope>NUCLEOTIDE SEQUENCE</scope>
    <source>
        <strain evidence="2">NBRC 16418</strain>
    </source>
</reference>
<dbReference type="GO" id="GO:0008703">
    <property type="term" value="F:5-amino-6-(5-phosphoribosylamino)uracil reductase activity"/>
    <property type="evidence" value="ECO:0007669"/>
    <property type="project" value="InterPro"/>
</dbReference>